<proteinExistence type="predicted"/>
<feature type="transmembrane region" description="Helical" evidence="2">
    <location>
        <begin position="173"/>
        <end position="190"/>
    </location>
</feature>
<sequence>MKCLAVILVSVALANGYSIKDNEVETARLYTSDDLLDSVISDCFGADSSTSCLKVKVLSFLDTKLGVTAESARALEEKNIDKVIFERVGRILNENEFRFQLPEFLFQSAEVSYRADRGFDVDFPKAETENGEGKHKPKLKEKFHLFKILFMVNFLSARGILKKKLLLPVLLLLKLKMKALMPILVAIIGIKAVKALVLSKLAITLVLGFLIYNLLMKKGGMPMMMPTEAAPPAPQYGPPASQYGPPSTPAAPADTYGPQWEPSSSGPYARVWDPSQLAYSSYFPGDSNTSAASNQSPNVRPHIKGSHMVGVPHMVQGCPLMLFCRVRVNVNPKILGLPYYNIVLYSSKPSFDDLIVVCDTHVLQPL</sequence>
<evidence type="ECO:0000256" key="1">
    <source>
        <dbReference type="SAM" id="MobiDB-lite"/>
    </source>
</evidence>
<evidence type="ECO:0008006" key="6">
    <source>
        <dbReference type="Google" id="ProtNLM"/>
    </source>
</evidence>
<keyword evidence="5" id="KW-1185">Reference proteome</keyword>
<keyword evidence="2" id="KW-0812">Transmembrane</keyword>
<evidence type="ECO:0000256" key="2">
    <source>
        <dbReference type="SAM" id="Phobius"/>
    </source>
</evidence>
<gene>
    <name evidence="4" type="ORF">CHILSU_LOCUS4898</name>
</gene>
<feature type="signal peptide" evidence="3">
    <location>
        <begin position="1"/>
        <end position="16"/>
    </location>
</feature>
<reference evidence="4" key="1">
    <citation type="submission" date="2021-12" db="EMBL/GenBank/DDBJ databases">
        <authorList>
            <person name="King R."/>
        </authorList>
    </citation>
    <scope>NUCLEOTIDE SEQUENCE</scope>
</reference>
<feature type="region of interest" description="Disordered" evidence="1">
    <location>
        <begin position="232"/>
        <end position="264"/>
    </location>
</feature>
<dbReference type="PANTHER" id="PTHR21879">
    <property type="entry name" value="FI03362P-RELATED-RELATED"/>
    <property type="match status" value="1"/>
</dbReference>
<keyword evidence="2" id="KW-0472">Membrane</keyword>
<evidence type="ECO:0000256" key="3">
    <source>
        <dbReference type="SAM" id="SignalP"/>
    </source>
</evidence>
<keyword evidence="3" id="KW-0732">Signal</keyword>
<dbReference type="PANTHER" id="PTHR21879:SF2">
    <property type="entry name" value="OSIRIS 20"/>
    <property type="match status" value="1"/>
</dbReference>
<accession>A0ABN8B665</accession>
<keyword evidence="2" id="KW-1133">Transmembrane helix</keyword>
<evidence type="ECO:0000313" key="4">
    <source>
        <dbReference type="EMBL" id="CAH0401666.1"/>
    </source>
</evidence>
<feature type="transmembrane region" description="Helical" evidence="2">
    <location>
        <begin position="196"/>
        <end position="215"/>
    </location>
</feature>
<dbReference type="InterPro" id="IPR012464">
    <property type="entry name" value="DUF1676"/>
</dbReference>
<dbReference type="Proteomes" id="UP001153292">
    <property type="component" value="Chromosome 2"/>
</dbReference>
<feature type="chain" id="PRO_5045868970" description="Osiris 20" evidence="3">
    <location>
        <begin position="17"/>
        <end position="366"/>
    </location>
</feature>
<protein>
    <recommendedName>
        <fullName evidence="6">Osiris 20</fullName>
    </recommendedName>
</protein>
<dbReference type="Pfam" id="PF07898">
    <property type="entry name" value="DUF1676"/>
    <property type="match status" value="1"/>
</dbReference>
<organism evidence="4 5">
    <name type="scientific">Chilo suppressalis</name>
    <name type="common">Asiatic rice borer moth</name>
    <dbReference type="NCBI Taxonomy" id="168631"/>
    <lineage>
        <taxon>Eukaryota</taxon>
        <taxon>Metazoa</taxon>
        <taxon>Ecdysozoa</taxon>
        <taxon>Arthropoda</taxon>
        <taxon>Hexapoda</taxon>
        <taxon>Insecta</taxon>
        <taxon>Pterygota</taxon>
        <taxon>Neoptera</taxon>
        <taxon>Endopterygota</taxon>
        <taxon>Lepidoptera</taxon>
        <taxon>Glossata</taxon>
        <taxon>Ditrysia</taxon>
        <taxon>Pyraloidea</taxon>
        <taxon>Crambidae</taxon>
        <taxon>Crambinae</taxon>
        <taxon>Chilo</taxon>
    </lineage>
</organism>
<dbReference type="EMBL" id="OU963895">
    <property type="protein sequence ID" value="CAH0401666.1"/>
    <property type="molecule type" value="Genomic_DNA"/>
</dbReference>
<name>A0ABN8B665_CHISP</name>
<evidence type="ECO:0000313" key="5">
    <source>
        <dbReference type="Proteomes" id="UP001153292"/>
    </source>
</evidence>